<reference evidence="2 3" key="1">
    <citation type="journal article" date="2015" name="Genome Announc.">
        <title>Complete Genome Sequence of Methylobacterium aquaticum Strain 22A, Isolated from Racomitrium japonicum Moss.</title>
        <authorList>
            <person name="Tani A."/>
            <person name="Ogura Y."/>
            <person name="Hayashi T."/>
            <person name="Kimbara K."/>
        </authorList>
    </citation>
    <scope>NUCLEOTIDE SEQUENCE [LARGE SCALE GENOMIC DNA]</scope>
    <source>
        <strain evidence="2 3">MA-22A</strain>
        <plasmid evidence="3">Plasmid pMaq22A_4p DNA</plasmid>
    </source>
</reference>
<protein>
    <submittedName>
        <fullName evidence="2">Exonuclease VIII, ds DNA exonuclease encoded by prophage</fullName>
    </submittedName>
</protein>
<dbReference type="AlphaFoldDB" id="A0A0C6G2K6"/>
<dbReference type="Gene3D" id="3.30.420.10">
    <property type="entry name" value="Ribonuclease H-like superfamily/Ribonuclease H"/>
    <property type="match status" value="1"/>
</dbReference>
<proteinExistence type="predicted"/>
<dbReference type="InterPro" id="IPR012337">
    <property type="entry name" value="RNaseH-like_sf"/>
</dbReference>
<evidence type="ECO:0000313" key="3">
    <source>
        <dbReference type="Proteomes" id="UP000061432"/>
    </source>
</evidence>
<dbReference type="PATRIC" id="fig|270351.10.peg.7563"/>
<dbReference type="InterPro" id="IPR033390">
    <property type="entry name" value="Rv2179c-like"/>
</dbReference>
<dbReference type="KEGG" id="maqu:Maq22A_4p60090"/>
<name>A0A0C6G2K6_9HYPH</name>
<gene>
    <name evidence="2" type="ORF">Maq22A_4p60090</name>
</gene>
<dbReference type="OrthoDB" id="256590at2"/>
<keyword evidence="2" id="KW-0378">Hydrolase</keyword>
<feature type="domain" description="3'-5' exoribonuclease Rv2179c-like" evidence="1">
    <location>
        <begin position="5"/>
        <end position="165"/>
    </location>
</feature>
<evidence type="ECO:0000259" key="1">
    <source>
        <dbReference type="Pfam" id="PF16473"/>
    </source>
</evidence>
<keyword evidence="2" id="KW-0269">Exonuclease</keyword>
<accession>A0A0C6G2K6</accession>
<dbReference type="RefSeq" id="WP_060851416.1">
    <property type="nucleotide sequence ID" value="NZ_AP014708.1"/>
</dbReference>
<sequence length="182" mass="20132">MTMRDIMIDLETLSTRPDAMIVAIGAVKFGPEGLGEEYYAVVDTRYAVGHIDAMTVAWWMRQSEEARGIFQEGFRDTKHIAAALEGLIGFVGDAPDQVRVWGHGASFDLPILESAFRACCRKAPWGHRAIRDTRTLYELAGVKVEMPEGEKHHALADAKAQALAVIRGVRALGAWHIWSKAD</sequence>
<dbReference type="Pfam" id="PF16473">
    <property type="entry name" value="Rv2179c-like"/>
    <property type="match status" value="1"/>
</dbReference>
<dbReference type="SUPFAM" id="SSF53098">
    <property type="entry name" value="Ribonuclease H-like"/>
    <property type="match status" value="1"/>
</dbReference>
<dbReference type="EMBL" id="AP014708">
    <property type="protein sequence ID" value="BAQ50375.1"/>
    <property type="molecule type" value="Genomic_DNA"/>
</dbReference>
<keyword evidence="2" id="KW-0614">Plasmid</keyword>
<evidence type="ECO:0000313" key="2">
    <source>
        <dbReference type="EMBL" id="BAQ50375.1"/>
    </source>
</evidence>
<keyword evidence="2" id="KW-0540">Nuclease</keyword>
<organism evidence="2 3">
    <name type="scientific">Methylobacterium aquaticum</name>
    <dbReference type="NCBI Taxonomy" id="270351"/>
    <lineage>
        <taxon>Bacteria</taxon>
        <taxon>Pseudomonadati</taxon>
        <taxon>Pseudomonadota</taxon>
        <taxon>Alphaproteobacteria</taxon>
        <taxon>Hyphomicrobiales</taxon>
        <taxon>Methylobacteriaceae</taxon>
        <taxon>Methylobacterium</taxon>
    </lineage>
</organism>
<dbReference type="Proteomes" id="UP000061432">
    <property type="component" value="Plasmid pMaq22A_4p"/>
</dbReference>
<dbReference type="GO" id="GO:0003676">
    <property type="term" value="F:nucleic acid binding"/>
    <property type="evidence" value="ECO:0007669"/>
    <property type="project" value="InterPro"/>
</dbReference>
<dbReference type="InterPro" id="IPR036397">
    <property type="entry name" value="RNaseH_sf"/>
</dbReference>
<geneLocation type="plasmid" evidence="3">
    <name>pMaq22A_4p DNA</name>
</geneLocation>
<dbReference type="GO" id="GO:0004527">
    <property type="term" value="F:exonuclease activity"/>
    <property type="evidence" value="ECO:0007669"/>
    <property type="project" value="UniProtKB-KW"/>
</dbReference>
<reference evidence="3" key="2">
    <citation type="submission" date="2015-01" db="EMBL/GenBank/DDBJ databases">
        <title>Complete genome sequence of Methylobacterium aquaticum strain 22A.</title>
        <authorList>
            <person name="Tani A."/>
            <person name="Ogura Y."/>
            <person name="Hayashi T."/>
        </authorList>
    </citation>
    <scope>NUCLEOTIDE SEQUENCE [LARGE SCALE GENOMIC DNA]</scope>
    <source>
        <strain evidence="3">MA-22A</strain>
        <plasmid evidence="3">Plasmid pMaq22A_4p DNA</plasmid>
    </source>
</reference>